<proteinExistence type="predicted"/>
<reference evidence="1 2" key="1">
    <citation type="journal article" date="2024" name="Nat. Commun.">
        <title>Phylogenomics reveals the evolutionary origins of lichenization in chlorophyte algae.</title>
        <authorList>
            <person name="Puginier C."/>
            <person name="Libourel C."/>
            <person name="Otte J."/>
            <person name="Skaloud P."/>
            <person name="Haon M."/>
            <person name="Grisel S."/>
            <person name="Petersen M."/>
            <person name="Berrin J.G."/>
            <person name="Delaux P.M."/>
            <person name="Dal Grande F."/>
            <person name="Keller J."/>
        </authorList>
    </citation>
    <scope>NUCLEOTIDE SEQUENCE [LARGE SCALE GENOMIC DNA]</scope>
    <source>
        <strain evidence="1 2">SAG 2043</strain>
    </source>
</reference>
<dbReference type="AlphaFoldDB" id="A0AAW1R5B2"/>
<sequence length="144" mass="15413">MVEAAKVRGARLSEQAVVRTAQTELSKKTRAPRTRSSRLVLTNTAIVQLVVEAPDCSVWCHLTLQHVFSLSNLRPSISNKETKLASVVNDEEADIGGYTALSLPASSSRTEVVKLLLAGAAECSRDRDGWTPLTPAESGLAGLL</sequence>
<accession>A0AAW1R5B2</accession>
<dbReference type="Gene3D" id="1.25.40.20">
    <property type="entry name" value="Ankyrin repeat-containing domain"/>
    <property type="match status" value="1"/>
</dbReference>
<gene>
    <name evidence="1" type="ORF">WJX72_003026</name>
</gene>
<comment type="caution">
    <text evidence="1">The sequence shown here is derived from an EMBL/GenBank/DDBJ whole genome shotgun (WGS) entry which is preliminary data.</text>
</comment>
<evidence type="ECO:0000313" key="2">
    <source>
        <dbReference type="Proteomes" id="UP001489004"/>
    </source>
</evidence>
<evidence type="ECO:0000313" key="1">
    <source>
        <dbReference type="EMBL" id="KAK9828956.1"/>
    </source>
</evidence>
<dbReference type="SUPFAM" id="SSF48403">
    <property type="entry name" value="Ankyrin repeat"/>
    <property type="match status" value="1"/>
</dbReference>
<protein>
    <submittedName>
        <fullName evidence="1">Uncharacterized protein</fullName>
    </submittedName>
</protein>
<keyword evidence="2" id="KW-1185">Reference proteome</keyword>
<organism evidence="1 2">
    <name type="scientific">[Myrmecia] bisecta</name>
    <dbReference type="NCBI Taxonomy" id="41462"/>
    <lineage>
        <taxon>Eukaryota</taxon>
        <taxon>Viridiplantae</taxon>
        <taxon>Chlorophyta</taxon>
        <taxon>core chlorophytes</taxon>
        <taxon>Trebouxiophyceae</taxon>
        <taxon>Trebouxiales</taxon>
        <taxon>Trebouxiaceae</taxon>
        <taxon>Myrmecia</taxon>
    </lineage>
</organism>
<name>A0AAW1R5B2_9CHLO</name>
<dbReference type="Proteomes" id="UP001489004">
    <property type="component" value="Unassembled WGS sequence"/>
</dbReference>
<dbReference type="InterPro" id="IPR036770">
    <property type="entry name" value="Ankyrin_rpt-contain_sf"/>
</dbReference>
<dbReference type="EMBL" id="JALJOR010000001">
    <property type="protein sequence ID" value="KAK9828956.1"/>
    <property type="molecule type" value="Genomic_DNA"/>
</dbReference>